<dbReference type="GO" id="GO:0008320">
    <property type="term" value="F:protein transmembrane transporter activity"/>
    <property type="evidence" value="ECO:0007669"/>
    <property type="project" value="EnsemblFungi"/>
</dbReference>
<protein>
    <recommendedName>
        <fullName evidence="11">Mitochondrial import receptor subunit TOM20</fullName>
    </recommendedName>
    <alternativeName>
        <fullName evidence="10">Mitochondrial 20 kDa outer membrane protein</fullName>
    </alternativeName>
    <alternativeName>
        <fullName evidence="12">Mitochondrial import receptor subunit tom20</fullName>
    </alternativeName>
    <alternativeName>
        <fullName evidence="13">Translocase of outer membrane 20 kDa subunit</fullName>
    </alternativeName>
</protein>
<evidence type="ECO:0000256" key="4">
    <source>
        <dbReference type="ARBA" id="ARBA00022692"/>
    </source>
</evidence>
<dbReference type="AlphaFoldDB" id="A0A0B1P3B1"/>
<dbReference type="GO" id="GO:0006886">
    <property type="term" value="P:intracellular protein transport"/>
    <property type="evidence" value="ECO:0007669"/>
    <property type="project" value="InterPro"/>
</dbReference>
<dbReference type="NCBIfam" id="TIGR00985">
    <property type="entry name" value="3a0801s04tom"/>
    <property type="match status" value="1"/>
</dbReference>
<evidence type="ECO:0000256" key="1">
    <source>
        <dbReference type="ARBA" id="ARBA00004572"/>
    </source>
</evidence>
<evidence type="ECO:0000256" key="15">
    <source>
        <dbReference type="SAM" id="Coils"/>
    </source>
</evidence>
<keyword evidence="6" id="KW-0653">Protein transport</keyword>
<name>A0A0B1P3B1_UNCNE</name>
<dbReference type="GO" id="GO:0005742">
    <property type="term" value="C:mitochondrial outer membrane translocase complex"/>
    <property type="evidence" value="ECO:0007669"/>
    <property type="project" value="UniProtKB-UniRule"/>
</dbReference>
<evidence type="ECO:0000313" key="18">
    <source>
        <dbReference type="Proteomes" id="UP000030854"/>
    </source>
</evidence>
<comment type="subcellular location">
    <subcellularLocation>
        <location evidence="1">Mitochondrion outer membrane</location>
        <topology evidence="1">Single-pass membrane protein</topology>
    </subcellularLocation>
</comment>
<dbReference type="OMA" id="DMIAYDG"/>
<dbReference type="GO" id="GO:0006605">
    <property type="term" value="P:protein targeting"/>
    <property type="evidence" value="ECO:0007669"/>
    <property type="project" value="InterPro"/>
</dbReference>
<dbReference type="GO" id="GO:0016031">
    <property type="term" value="P:tRNA import into mitochondrion"/>
    <property type="evidence" value="ECO:0007669"/>
    <property type="project" value="EnsemblFungi"/>
</dbReference>
<evidence type="ECO:0000256" key="11">
    <source>
        <dbReference type="ARBA" id="ARBA00068548"/>
    </source>
</evidence>
<dbReference type="PIRSF" id="PIRSF037707">
    <property type="entry name" value="MAS20_rcpt"/>
    <property type="match status" value="1"/>
</dbReference>
<evidence type="ECO:0000256" key="14">
    <source>
        <dbReference type="PIRNR" id="PIRNR037707"/>
    </source>
</evidence>
<dbReference type="STRING" id="52586.A0A0B1P3B1"/>
<keyword evidence="9 14" id="KW-0472">Membrane</keyword>
<evidence type="ECO:0000256" key="9">
    <source>
        <dbReference type="ARBA" id="ARBA00023136"/>
    </source>
</evidence>
<reference evidence="17 18" key="1">
    <citation type="journal article" date="2014" name="BMC Genomics">
        <title>Adaptive genomic structural variation in the grape powdery mildew pathogen, Erysiphe necator.</title>
        <authorList>
            <person name="Jones L."/>
            <person name="Riaz S."/>
            <person name="Morales-Cruz A."/>
            <person name="Amrine K.C."/>
            <person name="McGuire B."/>
            <person name="Gubler W.D."/>
            <person name="Walker M.A."/>
            <person name="Cantu D."/>
        </authorList>
    </citation>
    <scope>NUCLEOTIDE SEQUENCE [LARGE SCALE GENOMIC DNA]</scope>
    <source>
        <strain evidence="18">c</strain>
    </source>
</reference>
<gene>
    <name evidence="17" type="ORF">EV44_g0459</name>
</gene>
<dbReference type="Proteomes" id="UP000030854">
    <property type="component" value="Unassembled WGS sequence"/>
</dbReference>
<keyword evidence="18" id="KW-1185">Reference proteome</keyword>
<evidence type="ECO:0000256" key="3">
    <source>
        <dbReference type="ARBA" id="ARBA00022448"/>
    </source>
</evidence>
<dbReference type="InterPro" id="IPR023392">
    <property type="entry name" value="Tom20_dom_sf"/>
</dbReference>
<feature type="coiled-coil region" evidence="15">
    <location>
        <begin position="45"/>
        <end position="72"/>
    </location>
</feature>
<evidence type="ECO:0000256" key="2">
    <source>
        <dbReference type="ARBA" id="ARBA00005792"/>
    </source>
</evidence>
<dbReference type="HOGENOM" id="CLU_090411_2_0_1"/>
<dbReference type="GO" id="GO:0030150">
    <property type="term" value="P:protein import into mitochondrial matrix"/>
    <property type="evidence" value="ECO:0007669"/>
    <property type="project" value="EnsemblFungi"/>
</dbReference>
<accession>A0A0B1P3B1</accession>
<dbReference type="FunFam" id="1.20.960.10:FF:000002">
    <property type="entry name" value="Mitochondrial import receptor subunit TOM20"/>
    <property type="match status" value="1"/>
</dbReference>
<keyword evidence="8 14" id="KW-0496">Mitochondrion</keyword>
<keyword evidence="4 16" id="KW-0812">Transmembrane</keyword>
<keyword evidence="5 14" id="KW-1000">Mitochondrion outer membrane</keyword>
<comment type="caution">
    <text evidence="17">The sequence shown here is derived from an EMBL/GenBank/DDBJ whole genome shotgun (WGS) entry which is preliminary data.</text>
</comment>
<feature type="transmembrane region" description="Helical" evidence="16">
    <location>
        <begin position="6"/>
        <end position="28"/>
    </location>
</feature>
<evidence type="ECO:0000256" key="7">
    <source>
        <dbReference type="ARBA" id="ARBA00022989"/>
    </source>
</evidence>
<evidence type="ECO:0000313" key="17">
    <source>
        <dbReference type="EMBL" id="KHJ33182.1"/>
    </source>
</evidence>
<evidence type="ECO:0000256" key="10">
    <source>
        <dbReference type="ARBA" id="ARBA00042705"/>
    </source>
</evidence>
<dbReference type="PANTHER" id="PTHR12430:SF0">
    <property type="entry name" value="TRANSLOCASE OF OUTER MITOCHONDRIAL MEMBRANE 20"/>
    <property type="match status" value="1"/>
</dbReference>
<keyword evidence="15" id="KW-0175">Coiled coil</keyword>
<evidence type="ECO:0000256" key="5">
    <source>
        <dbReference type="ARBA" id="ARBA00022787"/>
    </source>
</evidence>
<keyword evidence="7 16" id="KW-1133">Transmembrane helix</keyword>
<dbReference type="Gene3D" id="1.20.960.10">
    <property type="entry name" value="Mitochondrial outer membrane translocase complex, subunit Tom20 domain"/>
    <property type="match status" value="1"/>
</dbReference>
<dbReference type="Pfam" id="PF02064">
    <property type="entry name" value="MAS20"/>
    <property type="match status" value="1"/>
</dbReference>
<keyword evidence="3" id="KW-0813">Transport</keyword>
<evidence type="ECO:0000256" key="12">
    <source>
        <dbReference type="ARBA" id="ARBA00073975"/>
    </source>
</evidence>
<dbReference type="PRINTS" id="PR00351">
    <property type="entry name" value="OM20RECEPTOR"/>
</dbReference>
<evidence type="ECO:0000256" key="16">
    <source>
        <dbReference type="SAM" id="Phobius"/>
    </source>
</evidence>
<comment type="similarity">
    <text evidence="2 14">Belongs to the Tom20 family.</text>
</comment>
<sequence>MVQPSTVVAITLSTAATGLLTYAVYFDYRRRNDPEFRRQLRRNTKRQARAAKEEAESQIVRQRQDIEAAVKMAKAEGFPTDVGEKESYFMQQVARGEGLGISGNENIEAALCFYKALKVYPTPSDLISIYDRTVPKAVLDILAEMIAADSSLNVASFGLGSDIERGLD</sequence>
<dbReference type="InterPro" id="IPR002056">
    <property type="entry name" value="MAS20"/>
</dbReference>
<proteinExistence type="inferred from homology"/>
<organism evidence="17 18">
    <name type="scientific">Uncinula necator</name>
    <name type="common">Grape powdery mildew</name>
    <dbReference type="NCBI Taxonomy" id="52586"/>
    <lineage>
        <taxon>Eukaryota</taxon>
        <taxon>Fungi</taxon>
        <taxon>Dikarya</taxon>
        <taxon>Ascomycota</taxon>
        <taxon>Pezizomycotina</taxon>
        <taxon>Leotiomycetes</taxon>
        <taxon>Erysiphales</taxon>
        <taxon>Erysiphaceae</taxon>
        <taxon>Erysiphe</taxon>
    </lineage>
</organism>
<evidence type="ECO:0000256" key="8">
    <source>
        <dbReference type="ARBA" id="ARBA00023128"/>
    </source>
</evidence>
<dbReference type="GO" id="GO:0045040">
    <property type="term" value="P:protein insertion into mitochondrial outer membrane"/>
    <property type="evidence" value="ECO:0007669"/>
    <property type="project" value="EnsemblFungi"/>
</dbReference>
<dbReference type="GO" id="GO:0030943">
    <property type="term" value="F:mitochondrion targeting sequence binding"/>
    <property type="evidence" value="ECO:0007669"/>
    <property type="project" value="EnsemblFungi"/>
</dbReference>
<evidence type="ECO:0000256" key="13">
    <source>
        <dbReference type="ARBA" id="ARBA00080405"/>
    </source>
</evidence>
<keyword evidence="17" id="KW-0675">Receptor</keyword>
<dbReference type="PANTHER" id="PTHR12430">
    <property type="entry name" value="MITOCHONDRIAL IMPORT RECEPTOR SUBUNIT TOM20"/>
    <property type="match status" value="1"/>
</dbReference>
<dbReference type="SUPFAM" id="SSF47157">
    <property type="entry name" value="Mitochondrial import receptor subunit Tom20"/>
    <property type="match status" value="1"/>
</dbReference>
<evidence type="ECO:0000256" key="6">
    <source>
        <dbReference type="ARBA" id="ARBA00022927"/>
    </source>
</evidence>
<dbReference type="EMBL" id="JNVN01001585">
    <property type="protein sequence ID" value="KHJ33182.1"/>
    <property type="molecule type" value="Genomic_DNA"/>
</dbReference>